<evidence type="ECO:0000259" key="3">
    <source>
        <dbReference type="Pfam" id="PF02525"/>
    </source>
</evidence>
<gene>
    <name evidence="4" type="ORF">SG35_029845</name>
</gene>
<evidence type="ECO:0000313" key="4">
    <source>
        <dbReference type="EMBL" id="WDE02609.1"/>
    </source>
</evidence>
<dbReference type="Pfam" id="PF02525">
    <property type="entry name" value="Flavodoxin_2"/>
    <property type="match status" value="1"/>
</dbReference>
<name>A0AAF0C789_9GAMM</name>
<dbReference type="KEGG" id="tact:SG35_029845"/>
<dbReference type="InterPro" id="IPR051545">
    <property type="entry name" value="NAD(P)H_dehydrogenase_qn"/>
</dbReference>
<sequence>MKNILLLNANPKAVSFCRALADSYEIEAREQANIHRFDLAKMDFNQNLETGYDKAQQLEKCLADFQQAILSADHIVMISPVWWGGLPAKFKGLIDRVFLPGFAFKYEGDDPEPIQLLKGKTSRLIFTMDAPEYFLSEQALPVLEQLDRFTLQFCGVAKAQVNLFGPMIFADDQQRNHWLQTVKSLGTVGG</sequence>
<evidence type="ECO:0000313" key="5">
    <source>
        <dbReference type="Proteomes" id="UP000032568"/>
    </source>
</evidence>
<dbReference type="InterPro" id="IPR029039">
    <property type="entry name" value="Flavoprotein-like_sf"/>
</dbReference>
<dbReference type="PANTHER" id="PTHR10204">
    <property type="entry name" value="NAD P H OXIDOREDUCTASE-RELATED"/>
    <property type="match status" value="1"/>
</dbReference>
<accession>A0AAF0C789</accession>
<evidence type="ECO:0000256" key="2">
    <source>
        <dbReference type="ARBA" id="ARBA00023002"/>
    </source>
</evidence>
<proteinExistence type="inferred from homology"/>
<feature type="domain" description="Flavodoxin-like fold" evidence="3">
    <location>
        <begin position="2"/>
        <end position="168"/>
    </location>
</feature>
<comment type="similarity">
    <text evidence="1">Belongs to the NAD(P)H dehydrogenase (quinone) family.</text>
</comment>
<reference evidence="4 5" key="1">
    <citation type="journal article" date="2015" name="Genome Announc.">
        <title>Draft Genome Sequences of Marine Isolates of Thalassomonas viridans and Thalassomonas actiniarum.</title>
        <authorList>
            <person name="Olonade I."/>
            <person name="van Zyl L.J."/>
            <person name="Trindade M."/>
        </authorList>
    </citation>
    <scope>NUCLEOTIDE SEQUENCE [LARGE SCALE GENOMIC DNA]</scope>
    <source>
        <strain evidence="4 5">A5K-106</strain>
    </source>
</reference>
<dbReference type="InterPro" id="IPR003680">
    <property type="entry name" value="Flavodoxin_fold"/>
</dbReference>
<reference evidence="4 5" key="2">
    <citation type="journal article" date="2022" name="Mar. Drugs">
        <title>Bioassay-Guided Fractionation Leads to the Detection of Cholic Acid Generated by the Rare Thalassomonas sp.</title>
        <authorList>
            <person name="Pheiffer F."/>
            <person name="Schneider Y.K."/>
            <person name="Hansen E.H."/>
            <person name="Andersen J.H."/>
            <person name="Isaksson J."/>
            <person name="Busche T."/>
            <person name="R C."/>
            <person name="Kalinowski J."/>
            <person name="Zyl L.V."/>
            <person name="Trindade M."/>
        </authorList>
    </citation>
    <scope>NUCLEOTIDE SEQUENCE [LARGE SCALE GENOMIC DNA]</scope>
    <source>
        <strain evidence="4 5">A5K-106</strain>
    </source>
</reference>
<dbReference type="EMBL" id="CP059736">
    <property type="protein sequence ID" value="WDE02609.1"/>
    <property type="molecule type" value="Genomic_DNA"/>
</dbReference>
<protein>
    <submittedName>
        <fullName evidence="4">NAD(P)H-dependent oxidoreductase</fullName>
    </submittedName>
</protein>
<dbReference type="AlphaFoldDB" id="A0AAF0C789"/>
<dbReference type="GO" id="GO:0005829">
    <property type="term" value="C:cytosol"/>
    <property type="evidence" value="ECO:0007669"/>
    <property type="project" value="TreeGrafter"/>
</dbReference>
<dbReference type="RefSeq" id="WP_044835592.1">
    <property type="nucleotide sequence ID" value="NZ_CP059736.1"/>
</dbReference>
<dbReference type="Gene3D" id="3.40.50.360">
    <property type="match status" value="1"/>
</dbReference>
<dbReference type="PANTHER" id="PTHR10204:SF34">
    <property type="entry name" value="NAD(P)H DEHYDROGENASE [QUINONE] 1 ISOFORM 1"/>
    <property type="match status" value="1"/>
</dbReference>
<organism evidence="4 5">
    <name type="scientific">Thalassomonas actiniarum</name>
    <dbReference type="NCBI Taxonomy" id="485447"/>
    <lineage>
        <taxon>Bacteria</taxon>
        <taxon>Pseudomonadati</taxon>
        <taxon>Pseudomonadota</taxon>
        <taxon>Gammaproteobacteria</taxon>
        <taxon>Alteromonadales</taxon>
        <taxon>Colwelliaceae</taxon>
        <taxon>Thalassomonas</taxon>
    </lineage>
</organism>
<dbReference type="Proteomes" id="UP000032568">
    <property type="component" value="Chromosome pTact"/>
</dbReference>
<evidence type="ECO:0000256" key="1">
    <source>
        <dbReference type="ARBA" id="ARBA00006252"/>
    </source>
</evidence>
<keyword evidence="5" id="KW-1185">Reference proteome</keyword>
<dbReference type="GO" id="GO:0003955">
    <property type="term" value="F:NAD(P)H dehydrogenase (quinone) activity"/>
    <property type="evidence" value="ECO:0007669"/>
    <property type="project" value="TreeGrafter"/>
</dbReference>
<dbReference type="SUPFAM" id="SSF52218">
    <property type="entry name" value="Flavoproteins"/>
    <property type="match status" value="1"/>
</dbReference>
<keyword evidence="2" id="KW-0560">Oxidoreductase</keyword>